<dbReference type="PANTHER" id="PTHR10696:SF25">
    <property type="entry name" value="OXIDOREDUCTASE AIM17-RELATED"/>
    <property type="match status" value="1"/>
</dbReference>
<dbReference type="PANTHER" id="PTHR10696">
    <property type="entry name" value="GAMMA-BUTYROBETAINE HYDROXYLASE-RELATED"/>
    <property type="match status" value="1"/>
</dbReference>
<dbReference type="Gene3D" id="3.30.2020.30">
    <property type="match status" value="1"/>
</dbReference>
<dbReference type="InterPro" id="IPR050411">
    <property type="entry name" value="AlphaKG_dependent_hydroxylases"/>
</dbReference>
<keyword evidence="8" id="KW-0408">Iron</keyword>
<dbReference type="Pfam" id="PF02668">
    <property type="entry name" value="TauD"/>
    <property type="match status" value="1"/>
</dbReference>
<keyword evidence="5" id="KW-0124">Carnitine biosynthesis</keyword>
<evidence type="ECO:0000256" key="5">
    <source>
        <dbReference type="ARBA" id="ARBA00022873"/>
    </source>
</evidence>
<protein>
    <submittedName>
        <fullName evidence="11">Gamma-butyrobetaine dioxygenase</fullName>
    </submittedName>
</protein>
<evidence type="ECO:0000256" key="2">
    <source>
        <dbReference type="ARBA" id="ARBA00005022"/>
    </source>
</evidence>
<proteinExistence type="inferred from homology"/>
<dbReference type="InterPro" id="IPR003819">
    <property type="entry name" value="TauD/TfdA-like"/>
</dbReference>
<dbReference type="AlphaFoldDB" id="A0A210PXK6"/>
<dbReference type="GO" id="GO:0046872">
    <property type="term" value="F:metal ion binding"/>
    <property type="evidence" value="ECO:0007669"/>
    <property type="project" value="UniProtKB-KW"/>
</dbReference>
<dbReference type="InterPro" id="IPR010376">
    <property type="entry name" value="GBBH-like_N"/>
</dbReference>
<evidence type="ECO:0000256" key="6">
    <source>
        <dbReference type="ARBA" id="ARBA00022964"/>
    </source>
</evidence>
<dbReference type="FunFam" id="3.30.2020.30:FF:000002">
    <property type="entry name" value="Putative gamma-butyrobetaine dioxygenase"/>
    <property type="match status" value="1"/>
</dbReference>
<evidence type="ECO:0000256" key="3">
    <source>
        <dbReference type="ARBA" id="ARBA00008654"/>
    </source>
</evidence>
<dbReference type="OrthoDB" id="406634at2759"/>
<dbReference type="GO" id="GO:0016706">
    <property type="term" value="F:2-oxoglutarate-dependent dioxygenase activity"/>
    <property type="evidence" value="ECO:0007669"/>
    <property type="project" value="UniProtKB-ARBA"/>
</dbReference>
<dbReference type="EMBL" id="NEDP02005415">
    <property type="protein sequence ID" value="OWF41215.1"/>
    <property type="molecule type" value="Genomic_DNA"/>
</dbReference>
<reference evidence="11 12" key="1">
    <citation type="journal article" date="2017" name="Nat. Ecol. Evol.">
        <title>Scallop genome provides insights into evolution of bilaterian karyotype and development.</title>
        <authorList>
            <person name="Wang S."/>
            <person name="Zhang J."/>
            <person name="Jiao W."/>
            <person name="Li J."/>
            <person name="Xun X."/>
            <person name="Sun Y."/>
            <person name="Guo X."/>
            <person name="Huan P."/>
            <person name="Dong B."/>
            <person name="Zhang L."/>
            <person name="Hu X."/>
            <person name="Sun X."/>
            <person name="Wang J."/>
            <person name="Zhao C."/>
            <person name="Wang Y."/>
            <person name="Wang D."/>
            <person name="Huang X."/>
            <person name="Wang R."/>
            <person name="Lv J."/>
            <person name="Li Y."/>
            <person name="Zhang Z."/>
            <person name="Liu B."/>
            <person name="Lu W."/>
            <person name="Hui Y."/>
            <person name="Liang J."/>
            <person name="Zhou Z."/>
            <person name="Hou R."/>
            <person name="Li X."/>
            <person name="Liu Y."/>
            <person name="Li H."/>
            <person name="Ning X."/>
            <person name="Lin Y."/>
            <person name="Zhao L."/>
            <person name="Xing Q."/>
            <person name="Dou J."/>
            <person name="Li Y."/>
            <person name="Mao J."/>
            <person name="Guo H."/>
            <person name="Dou H."/>
            <person name="Li T."/>
            <person name="Mu C."/>
            <person name="Jiang W."/>
            <person name="Fu Q."/>
            <person name="Fu X."/>
            <person name="Miao Y."/>
            <person name="Liu J."/>
            <person name="Yu Q."/>
            <person name="Li R."/>
            <person name="Liao H."/>
            <person name="Li X."/>
            <person name="Kong Y."/>
            <person name="Jiang Z."/>
            <person name="Chourrout D."/>
            <person name="Li R."/>
            <person name="Bao Z."/>
        </authorList>
    </citation>
    <scope>NUCLEOTIDE SEQUENCE [LARGE SCALE GENOMIC DNA]</scope>
    <source>
        <strain evidence="11 12">PY_sf001</strain>
    </source>
</reference>
<evidence type="ECO:0000313" key="12">
    <source>
        <dbReference type="Proteomes" id="UP000242188"/>
    </source>
</evidence>
<evidence type="ECO:0000256" key="1">
    <source>
        <dbReference type="ARBA" id="ARBA00001954"/>
    </source>
</evidence>
<evidence type="ECO:0000259" key="10">
    <source>
        <dbReference type="Pfam" id="PF06155"/>
    </source>
</evidence>
<evidence type="ECO:0000256" key="4">
    <source>
        <dbReference type="ARBA" id="ARBA00022723"/>
    </source>
</evidence>
<evidence type="ECO:0000256" key="8">
    <source>
        <dbReference type="ARBA" id="ARBA00023004"/>
    </source>
</evidence>
<dbReference type="Gene3D" id="3.60.130.10">
    <property type="entry name" value="Clavaminate synthase-like"/>
    <property type="match status" value="1"/>
</dbReference>
<name>A0A210PXK6_MIZYE</name>
<dbReference type="Pfam" id="PF06155">
    <property type="entry name" value="GBBH-like_N"/>
    <property type="match status" value="1"/>
</dbReference>
<dbReference type="InterPro" id="IPR038492">
    <property type="entry name" value="GBBH-like_N_sf"/>
</dbReference>
<keyword evidence="6 11" id="KW-0223">Dioxygenase</keyword>
<accession>A0A210PXK6</accession>
<feature type="domain" description="Gamma-butyrobetaine hydroxylase-like N-terminal" evidence="10">
    <location>
        <begin position="69"/>
        <end position="148"/>
    </location>
</feature>
<keyword evidence="4" id="KW-0479">Metal-binding</keyword>
<comment type="cofactor">
    <cofactor evidence="1">
        <name>Fe(2+)</name>
        <dbReference type="ChEBI" id="CHEBI:29033"/>
    </cofactor>
</comment>
<comment type="similarity">
    <text evidence="3">Belongs to the gamma-BBH/TMLD family.</text>
</comment>
<gene>
    <name evidence="11" type="ORF">KP79_PYT21395</name>
</gene>
<dbReference type="Proteomes" id="UP000242188">
    <property type="component" value="Unassembled WGS sequence"/>
</dbReference>
<evidence type="ECO:0000259" key="9">
    <source>
        <dbReference type="Pfam" id="PF02668"/>
    </source>
</evidence>
<comment type="pathway">
    <text evidence="2">Amine and polyamine biosynthesis; carnitine biosynthesis.</text>
</comment>
<comment type="caution">
    <text evidence="11">The sequence shown here is derived from an EMBL/GenBank/DDBJ whole genome shotgun (WGS) entry which is preliminary data.</text>
</comment>
<sequence>MFRSLLCCKRLLTSASRCTHGGLGLPNVRNIKPMPSAVLSLGRPLDDCKSFQAMVHTHAPKLAAKTIKVIDAGKKMEITWNNGETSRFHAVWLRHHCRCVECYCPSSNQRSLHFDELPLEVLILKATLSDSATVQIQWNDNSHIGEFTPAFLQKYCYSQSSLEKKKNSLKTSLYTKPCVPSVMWQDLEEESYVHKWLSDINEHGLSLVKGAPNTIDLMLECIPRHVAPLVNSTYGKIYNAIVEEANPINLSCSRKKLQYHMDMVYYESTPGIQFLHCIRFDESLVGGETVFVDMFAICEEFRRTNPLEFEILCSFPTAFEVSSDTPVNLLIMRPVINLNREKEIIGVYWSPMASSELQIAEEDVLDYCRAKQLFARAISNFHIQNIVRLRPGDIIAFNNRRMAHARNELSGSGERHLQGCYVNSCEYKSRLITLARKYGDASSIKRVGNMDWM</sequence>
<organism evidence="11 12">
    <name type="scientific">Mizuhopecten yessoensis</name>
    <name type="common">Japanese scallop</name>
    <name type="synonym">Patinopecten yessoensis</name>
    <dbReference type="NCBI Taxonomy" id="6573"/>
    <lineage>
        <taxon>Eukaryota</taxon>
        <taxon>Metazoa</taxon>
        <taxon>Spiralia</taxon>
        <taxon>Lophotrochozoa</taxon>
        <taxon>Mollusca</taxon>
        <taxon>Bivalvia</taxon>
        <taxon>Autobranchia</taxon>
        <taxon>Pteriomorphia</taxon>
        <taxon>Pectinida</taxon>
        <taxon>Pectinoidea</taxon>
        <taxon>Pectinidae</taxon>
        <taxon>Mizuhopecten</taxon>
    </lineage>
</organism>
<dbReference type="UniPathway" id="UPA00118"/>
<dbReference type="STRING" id="6573.A0A210PXK6"/>
<keyword evidence="12" id="KW-1185">Reference proteome</keyword>
<evidence type="ECO:0000256" key="7">
    <source>
        <dbReference type="ARBA" id="ARBA00023002"/>
    </source>
</evidence>
<evidence type="ECO:0000313" key="11">
    <source>
        <dbReference type="EMBL" id="OWF41215.1"/>
    </source>
</evidence>
<dbReference type="GO" id="GO:0005739">
    <property type="term" value="C:mitochondrion"/>
    <property type="evidence" value="ECO:0007669"/>
    <property type="project" value="TreeGrafter"/>
</dbReference>
<feature type="domain" description="TauD/TfdA-like" evidence="9">
    <location>
        <begin position="194"/>
        <end position="421"/>
    </location>
</feature>
<dbReference type="GO" id="GO:0045329">
    <property type="term" value="P:carnitine biosynthetic process"/>
    <property type="evidence" value="ECO:0007669"/>
    <property type="project" value="UniProtKB-UniPathway"/>
</dbReference>
<keyword evidence="7" id="KW-0560">Oxidoreductase</keyword>
<dbReference type="InterPro" id="IPR042098">
    <property type="entry name" value="TauD-like_sf"/>
</dbReference>
<dbReference type="SUPFAM" id="SSF51197">
    <property type="entry name" value="Clavaminate synthase-like"/>
    <property type="match status" value="1"/>
</dbReference>